<dbReference type="EMBL" id="OV651815">
    <property type="protein sequence ID" value="CAH1108014.1"/>
    <property type="molecule type" value="Genomic_DNA"/>
</dbReference>
<accession>A0A9P0CTH1</accession>
<dbReference type="OrthoDB" id="9518664at2759"/>
<evidence type="ECO:0000259" key="4">
    <source>
        <dbReference type="Pfam" id="PF04500"/>
    </source>
</evidence>
<dbReference type="Pfam" id="PF04500">
    <property type="entry name" value="FLYWCH"/>
    <property type="match status" value="1"/>
</dbReference>
<evidence type="ECO:0000313" key="5">
    <source>
        <dbReference type="EMBL" id="CAH1108014.1"/>
    </source>
</evidence>
<evidence type="ECO:0000313" key="6">
    <source>
        <dbReference type="Proteomes" id="UP001153636"/>
    </source>
</evidence>
<dbReference type="InterPro" id="IPR007588">
    <property type="entry name" value="Znf_FLYWCH"/>
</dbReference>
<keyword evidence="1" id="KW-0479">Metal-binding</keyword>
<name>A0A9P0CTH1_9CUCU</name>
<protein>
    <recommendedName>
        <fullName evidence="4">FLYWCH-type domain-containing protein</fullName>
    </recommendedName>
</protein>
<keyword evidence="2" id="KW-0863">Zinc-finger</keyword>
<keyword evidence="3" id="KW-0862">Zinc</keyword>
<keyword evidence="6" id="KW-1185">Reference proteome</keyword>
<evidence type="ECO:0000256" key="2">
    <source>
        <dbReference type="ARBA" id="ARBA00022771"/>
    </source>
</evidence>
<dbReference type="Gene3D" id="2.20.25.240">
    <property type="match status" value="1"/>
</dbReference>
<organism evidence="5 6">
    <name type="scientific">Psylliodes chrysocephalus</name>
    <dbReference type="NCBI Taxonomy" id="3402493"/>
    <lineage>
        <taxon>Eukaryota</taxon>
        <taxon>Metazoa</taxon>
        <taxon>Ecdysozoa</taxon>
        <taxon>Arthropoda</taxon>
        <taxon>Hexapoda</taxon>
        <taxon>Insecta</taxon>
        <taxon>Pterygota</taxon>
        <taxon>Neoptera</taxon>
        <taxon>Endopterygota</taxon>
        <taxon>Coleoptera</taxon>
        <taxon>Polyphaga</taxon>
        <taxon>Cucujiformia</taxon>
        <taxon>Chrysomeloidea</taxon>
        <taxon>Chrysomelidae</taxon>
        <taxon>Galerucinae</taxon>
        <taxon>Alticini</taxon>
        <taxon>Psylliodes</taxon>
    </lineage>
</organism>
<feature type="domain" description="FLYWCH-type" evidence="4">
    <location>
        <begin position="3"/>
        <end position="62"/>
    </location>
</feature>
<dbReference type="GO" id="GO:0008270">
    <property type="term" value="F:zinc ion binding"/>
    <property type="evidence" value="ECO:0007669"/>
    <property type="project" value="UniProtKB-KW"/>
</dbReference>
<evidence type="ECO:0000256" key="3">
    <source>
        <dbReference type="ARBA" id="ARBA00022833"/>
    </source>
</evidence>
<proteinExistence type="predicted"/>
<dbReference type="AlphaFoldDB" id="A0A9P0CTH1"/>
<sequence length="75" mass="8859">MEFVLSEKVNRKLVINGFIFVKDEQVDSKIYWKCEYFHKYKCRAQVITDRDGIQKGPGEHNHIEDAARLEVTKLC</sequence>
<evidence type="ECO:0000256" key="1">
    <source>
        <dbReference type="ARBA" id="ARBA00022723"/>
    </source>
</evidence>
<dbReference type="Proteomes" id="UP001153636">
    <property type="component" value="Chromosome 3"/>
</dbReference>
<gene>
    <name evidence="5" type="ORF">PSYICH_LOCUS8971</name>
</gene>
<reference evidence="5" key="1">
    <citation type="submission" date="2022-01" db="EMBL/GenBank/DDBJ databases">
        <authorList>
            <person name="King R."/>
        </authorList>
    </citation>
    <scope>NUCLEOTIDE SEQUENCE</scope>
</reference>